<gene>
    <name evidence="1" type="ORF">E6C27_scaffold102G001020</name>
</gene>
<reference evidence="1 2" key="1">
    <citation type="submission" date="2019-08" db="EMBL/GenBank/DDBJ databases">
        <title>Draft genome sequences of two oriental melons (Cucumis melo L. var makuwa).</title>
        <authorList>
            <person name="Kwon S.-Y."/>
        </authorList>
    </citation>
    <scope>NUCLEOTIDE SEQUENCE [LARGE SCALE GENOMIC DNA]</scope>
    <source>
        <strain evidence="2">cv. SW 3</strain>
        <tissue evidence="1">Leaf</tissue>
    </source>
</reference>
<evidence type="ECO:0000313" key="2">
    <source>
        <dbReference type="Proteomes" id="UP000321393"/>
    </source>
</evidence>
<protein>
    <submittedName>
        <fullName evidence="1">Uncharacterized protein</fullName>
    </submittedName>
</protein>
<evidence type="ECO:0000313" key="1">
    <source>
        <dbReference type="EMBL" id="KAA0053291.1"/>
    </source>
</evidence>
<proteinExistence type="predicted"/>
<sequence>MKLASPPPQPAFFFVPAPLHATSNLFSSFVTRADPSHLLFLVEPHLFLPCSPSFESLGVLPLFPRCVSARISRISDKLDLESVLPFTWIDVEDVTAICNLDQSLGCAVNGVVISECSRSTRLICVSFGSTRLIHESNGITRLICGFDGATRLICVLHGITRLLCCRVRASYEADRRGARRIREGHMGMSSFIASDYVLKLLKLI</sequence>
<name>A0A5A7UIA6_CUCMM</name>
<dbReference type="EMBL" id="SSTE01009593">
    <property type="protein sequence ID" value="KAA0053291.1"/>
    <property type="molecule type" value="Genomic_DNA"/>
</dbReference>
<accession>A0A5A7UIA6</accession>
<organism evidence="1 2">
    <name type="scientific">Cucumis melo var. makuwa</name>
    <name type="common">Oriental melon</name>
    <dbReference type="NCBI Taxonomy" id="1194695"/>
    <lineage>
        <taxon>Eukaryota</taxon>
        <taxon>Viridiplantae</taxon>
        <taxon>Streptophyta</taxon>
        <taxon>Embryophyta</taxon>
        <taxon>Tracheophyta</taxon>
        <taxon>Spermatophyta</taxon>
        <taxon>Magnoliopsida</taxon>
        <taxon>eudicotyledons</taxon>
        <taxon>Gunneridae</taxon>
        <taxon>Pentapetalae</taxon>
        <taxon>rosids</taxon>
        <taxon>fabids</taxon>
        <taxon>Cucurbitales</taxon>
        <taxon>Cucurbitaceae</taxon>
        <taxon>Benincaseae</taxon>
        <taxon>Cucumis</taxon>
    </lineage>
</organism>
<dbReference type="Proteomes" id="UP000321393">
    <property type="component" value="Unassembled WGS sequence"/>
</dbReference>
<dbReference type="AlphaFoldDB" id="A0A5A7UIA6"/>
<comment type="caution">
    <text evidence="1">The sequence shown here is derived from an EMBL/GenBank/DDBJ whole genome shotgun (WGS) entry which is preliminary data.</text>
</comment>